<comment type="caution">
    <text evidence="2">The sequence shown here is derived from an EMBL/GenBank/DDBJ whole genome shotgun (WGS) entry which is preliminary data.</text>
</comment>
<organism evidence="2 3">
    <name type="scientific">Caballeronia concitans</name>
    <dbReference type="NCBI Taxonomy" id="1777133"/>
    <lineage>
        <taxon>Bacteria</taxon>
        <taxon>Pseudomonadati</taxon>
        <taxon>Pseudomonadota</taxon>
        <taxon>Betaproteobacteria</taxon>
        <taxon>Burkholderiales</taxon>
        <taxon>Burkholderiaceae</taxon>
        <taxon>Caballeronia</taxon>
    </lineage>
</organism>
<dbReference type="AlphaFoldDB" id="A0A658R5P3"/>
<gene>
    <name evidence="1" type="ORF">AWB72_05424</name>
    <name evidence="2" type="ORF">AWB72_05445</name>
</gene>
<dbReference type="InterPro" id="IPR002514">
    <property type="entry name" value="Transposase_8"/>
</dbReference>
<dbReference type="SUPFAM" id="SSF46689">
    <property type="entry name" value="Homeodomain-like"/>
    <property type="match status" value="1"/>
</dbReference>
<accession>A0A658R5P3</accession>
<reference evidence="2 3" key="1">
    <citation type="submission" date="2016-01" db="EMBL/GenBank/DDBJ databases">
        <authorList>
            <person name="Peeters C."/>
        </authorList>
    </citation>
    <scope>NUCLEOTIDE SEQUENCE [LARGE SCALE GENOMIC DNA]</scope>
    <source>
        <strain evidence="2">LMG 29315</strain>
    </source>
</reference>
<dbReference type="EMBL" id="FCNV02000021">
    <property type="protein sequence ID" value="SAL51423.1"/>
    <property type="molecule type" value="Genomic_DNA"/>
</dbReference>
<proteinExistence type="predicted"/>
<dbReference type="GO" id="GO:0003677">
    <property type="term" value="F:DNA binding"/>
    <property type="evidence" value="ECO:0007669"/>
    <property type="project" value="InterPro"/>
</dbReference>
<evidence type="ECO:0000313" key="2">
    <source>
        <dbReference type="EMBL" id="SAL51423.1"/>
    </source>
</evidence>
<keyword evidence="3" id="KW-1185">Reference proteome</keyword>
<name>A0A658R5P3_9BURK</name>
<dbReference type="NCBIfam" id="NF047595">
    <property type="entry name" value="IS66_ISRel24_TnpA"/>
    <property type="match status" value="1"/>
</dbReference>
<evidence type="ECO:0000313" key="3">
    <source>
        <dbReference type="Proteomes" id="UP000198263"/>
    </source>
</evidence>
<protein>
    <submittedName>
        <fullName evidence="2">Transposase IS3/IS911</fullName>
    </submittedName>
</protein>
<dbReference type="GO" id="GO:0006313">
    <property type="term" value="P:DNA transposition"/>
    <property type="evidence" value="ECO:0007669"/>
    <property type="project" value="InterPro"/>
</dbReference>
<dbReference type="GO" id="GO:0004803">
    <property type="term" value="F:transposase activity"/>
    <property type="evidence" value="ECO:0007669"/>
    <property type="project" value="InterPro"/>
</dbReference>
<dbReference type="Proteomes" id="UP000198263">
    <property type="component" value="Unassembled WGS sequence"/>
</dbReference>
<sequence>MVDATVDSSPQSKRPKRPNFSVEFKRQIVEATLKPGASAALIAREHDINANLLFKWRRHYLAGDFGMPDVTLPEAPVLNWLPVAVAESSPEVPACPASDSASMYEVECGDVRLRLSADTPIATLIKIMRGLAR</sequence>
<dbReference type="InterPro" id="IPR009057">
    <property type="entry name" value="Homeodomain-like_sf"/>
</dbReference>
<dbReference type="OrthoDB" id="3376843at2"/>
<dbReference type="EMBL" id="FCNV02000021">
    <property type="protein sequence ID" value="SAL51290.1"/>
    <property type="molecule type" value="Genomic_DNA"/>
</dbReference>
<evidence type="ECO:0000313" key="1">
    <source>
        <dbReference type="EMBL" id="SAL51290.1"/>
    </source>
</evidence>
<dbReference type="Pfam" id="PF01527">
    <property type="entry name" value="HTH_Tnp_1"/>
    <property type="match status" value="1"/>
</dbReference>